<dbReference type="InterPro" id="IPR011042">
    <property type="entry name" value="6-blade_b-propeller_TolB-like"/>
</dbReference>
<evidence type="ECO:0000313" key="9">
    <source>
        <dbReference type="Proteomes" id="UP000663829"/>
    </source>
</evidence>
<dbReference type="Proteomes" id="UP000681722">
    <property type="component" value="Unassembled WGS sequence"/>
</dbReference>
<evidence type="ECO:0000256" key="1">
    <source>
        <dbReference type="ARBA" id="ARBA00022737"/>
    </source>
</evidence>
<dbReference type="Gene3D" id="2.120.10.30">
    <property type="entry name" value="TolB, C-terminal domain"/>
    <property type="match status" value="2"/>
</dbReference>
<dbReference type="PANTHER" id="PTHR24104">
    <property type="entry name" value="E3 UBIQUITIN-PROTEIN LIGASE NHLRC1-RELATED"/>
    <property type="match status" value="1"/>
</dbReference>
<evidence type="ECO:0000313" key="6">
    <source>
        <dbReference type="EMBL" id="CAF1048935.1"/>
    </source>
</evidence>
<protein>
    <recommendedName>
        <fullName evidence="4">Chitin-binding type-2 domain-containing protein</fullName>
    </recommendedName>
</protein>
<dbReference type="EMBL" id="CAJNOQ010004202">
    <property type="protein sequence ID" value="CAF1048935.1"/>
    <property type="molecule type" value="Genomic_DNA"/>
</dbReference>
<keyword evidence="1" id="KW-0677">Repeat</keyword>
<dbReference type="PROSITE" id="PS50940">
    <property type="entry name" value="CHIT_BIND_II"/>
    <property type="match status" value="1"/>
</dbReference>
<evidence type="ECO:0000313" key="5">
    <source>
        <dbReference type="EMBL" id="CAF0920683.1"/>
    </source>
</evidence>
<evidence type="ECO:0000256" key="3">
    <source>
        <dbReference type="SAM" id="SignalP"/>
    </source>
</evidence>
<dbReference type="OrthoDB" id="6020543at2759"/>
<dbReference type="Pfam" id="PF01607">
    <property type="entry name" value="CBM_14"/>
    <property type="match status" value="1"/>
</dbReference>
<feature type="repeat" description="NHL" evidence="2">
    <location>
        <begin position="157"/>
        <end position="196"/>
    </location>
</feature>
<dbReference type="InterPro" id="IPR050952">
    <property type="entry name" value="TRIM-NHL_E3_ligases"/>
</dbReference>
<dbReference type="Proteomes" id="UP000663829">
    <property type="component" value="Unassembled WGS sequence"/>
</dbReference>
<dbReference type="PROSITE" id="PS51125">
    <property type="entry name" value="NHL"/>
    <property type="match status" value="3"/>
</dbReference>
<evidence type="ECO:0000313" key="8">
    <source>
        <dbReference type="EMBL" id="CAF3818591.1"/>
    </source>
</evidence>
<dbReference type="GO" id="GO:0005576">
    <property type="term" value="C:extracellular region"/>
    <property type="evidence" value="ECO:0007669"/>
    <property type="project" value="InterPro"/>
</dbReference>
<keyword evidence="3" id="KW-0732">Signal</keyword>
<dbReference type="Gene3D" id="2.40.10.500">
    <property type="match status" value="1"/>
</dbReference>
<dbReference type="PANTHER" id="PTHR24104:SF25">
    <property type="entry name" value="PROTEIN LIN-41"/>
    <property type="match status" value="1"/>
</dbReference>
<keyword evidence="9" id="KW-1185">Reference proteome</keyword>
<dbReference type="Pfam" id="PF01436">
    <property type="entry name" value="NHL"/>
    <property type="match status" value="3"/>
</dbReference>
<feature type="domain" description="Chitin-binding type-2" evidence="4">
    <location>
        <begin position="23"/>
        <end position="81"/>
    </location>
</feature>
<dbReference type="InterPro" id="IPR002557">
    <property type="entry name" value="Chitin-bd_dom"/>
</dbReference>
<dbReference type="InterPro" id="IPR036508">
    <property type="entry name" value="Chitin-bd_dom_sf"/>
</dbReference>
<dbReference type="GO" id="GO:0043161">
    <property type="term" value="P:proteasome-mediated ubiquitin-dependent protein catabolic process"/>
    <property type="evidence" value="ECO:0007669"/>
    <property type="project" value="TreeGrafter"/>
</dbReference>
<feature type="repeat" description="NHL" evidence="2">
    <location>
        <begin position="361"/>
        <end position="398"/>
    </location>
</feature>
<dbReference type="SUPFAM" id="SSF57625">
    <property type="entry name" value="Invertebrate chitin-binding proteins"/>
    <property type="match status" value="1"/>
</dbReference>
<dbReference type="EMBL" id="CAJOBA010003950">
    <property type="protein sequence ID" value="CAF3698148.1"/>
    <property type="molecule type" value="Genomic_DNA"/>
</dbReference>
<feature type="signal peptide" evidence="3">
    <location>
        <begin position="1"/>
        <end position="22"/>
    </location>
</feature>
<dbReference type="EMBL" id="CAJNOK010003948">
    <property type="protein sequence ID" value="CAF0920683.1"/>
    <property type="molecule type" value="Genomic_DNA"/>
</dbReference>
<organism evidence="6 9">
    <name type="scientific">Didymodactylos carnosus</name>
    <dbReference type="NCBI Taxonomy" id="1234261"/>
    <lineage>
        <taxon>Eukaryota</taxon>
        <taxon>Metazoa</taxon>
        <taxon>Spiralia</taxon>
        <taxon>Gnathifera</taxon>
        <taxon>Rotifera</taxon>
        <taxon>Eurotatoria</taxon>
        <taxon>Bdelloidea</taxon>
        <taxon>Philodinida</taxon>
        <taxon>Philodinidae</taxon>
        <taxon>Didymodactylos</taxon>
    </lineage>
</organism>
<dbReference type="CDD" id="cd05819">
    <property type="entry name" value="NHL"/>
    <property type="match status" value="1"/>
</dbReference>
<evidence type="ECO:0000256" key="2">
    <source>
        <dbReference type="PROSITE-ProRule" id="PRU00504"/>
    </source>
</evidence>
<proteinExistence type="predicted"/>
<evidence type="ECO:0000259" key="4">
    <source>
        <dbReference type="PROSITE" id="PS50940"/>
    </source>
</evidence>
<dbReference type="Gene3D" id="2.170.140.10">
    <property type="entry name" value="Chitin binding domain"/>
    <property type="match status" value="1"/>
</dbReference>
<evidence type="ECO:0000313" key="7">
    <source>
        <dbReference type="EMBL" id="CAF3698148.1"/>
    </source>
</evidence>
<dbReference type="InterPro" id="IPR001258">
    <property type="entry name" value="NHL_repeat"/>
</dbReference>
<dbReference type="AlphaFoldDB" id="A0A814KAW2"/>
<dbReference type="GO" id="GO:0008270">
    <property type="term" value="F:zinc ion binding"/>
    <property type="evidence" value="ECO:0007669"/>
    <property type="project" value="UniProtKB-KW"/>
</dbReference>
<dbReference type="EMBL" id="CAJOBC010004202">
    <property type="protein sequence ID" value="CAF3818591.1"/>
    <property type="molecule type" value="Genomic_DNA"/>
</dbReference>
<name>A0A814KAW2_9BILA</name>
<dbReference type="Proteomes" id="UP000677228">
    <property type="component" value="Unassembled WGS sequence"/>
</dbReference>
<dbReference type="GO" id="GO:0000209">
    <property type="term" value="P:protein polyubiquitination"/>
    <property type="evidence" value="ECO:0007669"/>
    <property type="project" value="TreeGrafter"/>
</dbReference>
<dbReference type="Proteomes" id="UP000682733">
    <property type="component" value="Unassembled WGS sequence"/>
</dbReference>
<reference evidence="6" key="1">
    <citation type="submission" date="2021-02" db="EMBL/GenBank/DDBJ databases">
        <authorList>
            <person name="Nowell W R."/>
        </authorList>
    </citation>
    <scope>NUCLEOTIDE SEQUENCE</scope>
</reference>
<gene>
    <name evidence="6" type="ORF">GPM918_LOCUS16177</name>
    <name evidence="5" type="ORF">OVA965_LOCUS10603</name>
    <name evidence="8" type="ORF">SRO942_LOCUS16177</name>
    <name evidence="7" type="ORF">TMI583_LOCUS10600</name>
</gene>
<dbReference type="SUPFAM" id="SSF101898">
    <property type="entry name" value="NHL repeat"/>
    <property type="match status" value="1"/>
</dbReference>
<accession>A0A814KAW2</accession>
<feature type="repeat" description="NHL" evidence="2">
    <location>
        <begin position="312"/>
        <end position="348"/>
    </location>
</feature>
<dbReference type="GO" id="GO:0008061">
    <property type="term" value="F:chitin binding"/>
    <property type="evidence" value="ECO:0007669"/>
    <property type="project" value="InterPro"/>
</dbReference>
<comment type="caution">
    <text evidence="6">The sequence shown here is derived from an EMBL/GenBank/DDBJ whole genome shotgun (WGS) entry which is preliminary data.</text>
</comment>
<dbReference type="GO" id="GO:0061630">
    <property type="term" value="F:ubiquitin protein ligase activity"/>
    <property type="evidence" value="ECO:0007669"/>
    <property type="project" value="TreeGrafter"/>
</dbReference>
<sequence>MTRTFVFAIWFLVNNIYQWCSCVFICPTNNGFYPNNNDQHSFYSCSNDIPYLIQCPSNLVWHQEKLQCDWIDEILPSKCQPYKQPDNRSPKKWLSNGIPLIGKDSNWGSDLEHLGSPFGIFVDKHKNAIYVADSDNSRVQKYDLITKVTTTVAGLTGSKGSNSNQLQLPRSVYVDRDENIYIADTDNNRIQLWLKGAREGITVAGGNGKGKNLNQIGACQYIWVDESENNTIYISDFYNDRVVKWIPFAETSTVVAGGHGSGKKSNQLSLPRGIYLDKCKNLYIADLFNHRIQLWMKDSEDGITVAGGNGQGNARNQLYDPWDVKVDEYGNVFVADATNKRIQKWEPNASEGETVVGGKGWGSDANQFKEPVSLDFDSEGNLYISDFRNHRIQRFQIDKTAVDV</sequence>
<feature type="chain" id="PRO_5035602028" description="Chitin-binding type-2 domain-containing protein" evidence="3">
    <location>
        <begin position="23"/>
        <end position="404"/>
    </location>
</feature>
<dbReference type="SMART" id="SM00494">
    <property type="entry name" value="ChtBD2"/>
    <property type="match status" value="1"/>
</dbReference>